<evidence type="ECO:0000256" key="1">
    <source>
        <dbReference type="SAM" id="Phobius"/>
    </source>
</evidence>
<dbReference type="Proteomes" id="UP001597391">
    <property type="component" value="Unassembled WGS sequence"/>
</dbReference>
<accession>A0ABW5XGL4</accession>
<evidence type="ECO:0000313" key="3">
    <source>
        <dbReference type="Proteomes" id="UP001597391"/>
    </source>
</evidence>
<keyword evidence="1" id="KW-0812">Transmembrane</keyword>
<evidence type="ECO:0000313" key="2">
    <source>
        <dbReference type="EMBL" id="MFD2840539.1"/>
    </source>
</evidence>
<feature type="transmembrane region" description="Helical" evidence="1">
    <location>
        <begin position="88"/>
        <end position="110"/>
    </location>
</feature>
<dbReference type="EMBL" id="JBHUOP010000003">
    <property type="protein sequence ID" value="MFD2840539.1"/>
    <property type="molecule type" value="Genomic_DNA"/>
</dbReference>
<feature type="transmembrane region" description="Helical" evidence="1">
    <location>
        <begin position="51"/>
        <end position="76"/>
    </location>
</feature>
<comment type="caution">
    <text evidence="2">The sequence shown here is derived from an EMBL/GenBank/DDBJ whole genome shotgun (WGS) entry which is preliminary data.</text>
</comment>
<feature type="transmembrane region" description="Helical" evidence="1">
    <location>
        <begin position="20"/>
        <end position="39"/>
    </location>
</feature>
<protein>
    <submittedName>
        <fullName evidence="2">Uncharacterized protein</fullName>
    </submittedName>
</protein>
<keyword evidence="3" id="KW-1185">Reference proteome</keyword>
<organism evidence="2 3">
    <name type="scientific">Populibacterium corticicola</name>
    <dbReference type="NCBI Taxonomy" id="1812826"/>
    <lineage>
        <taxon>Bacteria</taxon>
        <taxon>Bacillati</taxon>
        <taxon>Actinomycetota</taxon>
        <taxon>Actinomycetes</taxon>
        <taxon>Micrococcales</taxon>
        <taxon>Jonesiaceae</taxon>
        <taxon>Populibacterium</taxon>
    </lineage>
</organism>
<dbReference type="RefSeq" id="WP_377466404.1">
    <property type="nucleotide sequence ID" value="NZ_JBHUOP010000003.1"/>
</dbReference>
<gene>
    <name evidence="2" type="ORF">ACFSYH_08145</name>
</gene>
<proteinExistence type="predicted"/>
<reference evidence="3" key="1">
    <citation type="journal article" date="2019" name="Int. J. Syst. Evol. Microbiol.">
        <title>The Global Catalogue of Microorganisms (GCM) 10K type strain sequencing project: providing services to taxonomists for standard genome sequencing and annotation.</title>
        <authorList>
            <consortium name="The Broad Institute Genomics Platform"/>
            <consortium name="The Broad Institute Genome Sequencing Center for Infectious Disease"/>
            <person name="Wu L."/>
            <person name="Ma J."/>
        </authorList>
    </citation>
    <scope>NUCLEOTIDE SEQUENCE [LARGE SCALE GENOMIC DNA]</scope>
    <source>
        <strain evidence="3">KCTC 33576</strain>
    </source>
</reference>
<keyword evidence="1" id="KW-1133">Transmembrane helix</keyword>
<feature type="transmembrane region" description="Helical" evidence="1">
    <location>
        <begin position="116"/>
        <end position="137"/>
    </location>
</feature>
<sequence length="164" mass="17069">MENQFSHLRPGNDVLTILKAGLILSLVGMVLGIGMSVWWSMRAGSDHVTFAVFSILVCAALGGVVGVVGGFGALFAQRFAAPAANEATARWIMAAFFSSTGFIVLVLLALNSLTTPVILGLVAADFALLAFGYLYVAPRLIAPKTPRGGLDDNFDGSQITPPGA</sequence>
<keyword evidence="1" id="KW-0472">Membrane</keyword>
<name>A0ABW5XGL4_9MICO</name>